<reference evidence="2" key="1">
    <citation type="journal article" date="2019" name="Int. J. Syst. Evol. Microbiol.">
        <title>The Global Catalogue of Microorganisms (GCM) 10K type strain sequencing project: providing services to taxonomists for standard genome sequencing and annotation.</title>
        <authorList>
            <consortium name="The Broad Institute Genomics Platform"/>
            <consortium name="The Broad Institute Genome Sequencing Center for Infectious Disease"/>
            <person name="Wu L."/>
            <person name="Ma J."/>
        </authorList>
    </citation>
    <scope>NUCLEOTIDE SEQUENCE [LARGE SCALE GENOMIC DNA]</scope>
    <source>
        <strain evidence="2">JCM 15313</strain>
    </source>
</reference>
<evidence type="ECO:0000313" key="2">
    <source>
        <dbReference type="Proteomes" id="UP001501585"/>
    </source>
</evidence>
<dbReference type="Proteomes" id="UP001501585">
    <property type="component" value="Unassembled WGS sequence"/>
</dbReference>
<gene>
    <name evidence="1" type="ORF">GCM10009799_09020</name>
</gene>
<keyword evidence="2" id="KW-1185">Reference proteome</keyword>
<accession>A0ABP5DV64</accession>
<evidence type="ECO:0000313" key="1">
    <source>
        <dbReference type="EMBL" id="GAA1985780.1"/>
    </source>
</evidence>
<sequence>MTTTRSQVDIQFDTVLQLDYARSEVGLRLPDGSTERVMMETACPTEFIMHDLVESGEGMRMDLEIIRFELVGTSKELWPGERITVLGGALSAPDARPIVGAVDIPAGRTLEEGLRSEQVLYLTIQTPLGTLHNETPIRMVGDIYRVPPIGSRFESQGDVPLVDAEGVERLQVWACANEA</sequence>
<proteinExistence type="predicted"/>
<protein>
    <submittedName>
        <fullName evidence="1">Uncharacterized protein</fullName>
    </submittedName>
</protein>
<dbReference type="RefSeq" id="WP_344104478.1">
    <property type="nucleotide sequence ID" value="NZ_BAAAPC010000003.1"/>
</dbReference>
<dbReference type="EMBL" id="BAAAPC010000003">
    <property type="protein sequence ID" value="GAA1985780.1"/>
    <property type="molecule type" value="Genomic_DNA"/>
</dbReference>
<name>A0ABP5DV64_9ACTN</name>
<comment type="caution">
    <text evidence="1">The sequence shown here is derived from an EMBL/GenBank/DDBJ whole genome shotgun (WGS) entry which is preliminary data.</text>
</comment>
<organism evidence="1 2">
    <name type="scientific">Nocardiopsis rhodophaea</name>
    <dbReference type="NCBI Taxonomy" id="280238"/>
    <lineage>
        <taxon>Bacteria</taxon>
        <taxon>Bacillati</taxon>
        <taxon>Actinomycetota</taxon>
        <taxon>Actinomycetes</taxon>
        <taxon>Streptosporangiales</taxon>
        <taxon>Nocardiopsidaceae</taxon>
        <taxon>Nocardiopsis</taxon>
    </lineage>
</organism>